<dbReference type="Proteomes" id="UP001158045">
    <property type="component" value="Unassembled WGS sequence"/>
</dbReference>
<comment type="similarity">
    <text evidence="2">Belongs to the ABC transporter superfamily.</text>
</comment>
<dbReference type="InterPro" id="IPR017871">
    <property type="entry name" value="ABC_transporter-like_CS"/>
</dbReference>
<name>A0ABT6NH00_9FIRM</name>
<evidence type="ECO:0000313" key="11">
    <source>
        <dbReference type="Proteomes" id="UP001158045"/>
    </source>
</evidence>
<evidence type="ECO:0000256" key="4">
    <source>
        <dbReference type="ARBA" id="ARBA00022475"/>
    </source>
</evidence>
<dbReference type="Gene3D" id="3.40.50.300">
    <property type="entry name" value="P-loop containing nucleotide triphosphate hydrolases"/>
    <property type="match status" value="1"/>
</dbReference>
<protein>
    <submittedName>
        <fullName evidence="10">ABC transporter ATP-binding protein</fullName>
    </submittedName>
</protein>
<dbReference type="InterPro" id="IPR015856">
    <property type="entry name" value="ABC_transpr_CbiO/EcfA_su"/>
</dbReference>
<proteinExistence type="inferred from homology"/>
<sequence length="274" mass="30894">MIACQGVSYHYERTKKGIENVEFDTSEGNIIGIIGENGAGKSTLFKCLLGLYKPQEGQITYKDKPISYSRKGLVELRQHVNMVLQDPERQLFYNGIFDEIAMGPRNIGKTEPEVKQIVDQCIKMIHGEDFLLTPVQYLSFGQKKRVSLAGILALSCDVLLLDEPETGLDPMMQREMITIIRQLAEEGKKVILSSHNMELIYDVCDTVYVMHQGTIISKGPTDEIMEQTHIMKKAGLERPLMIKAAEAMGIKPHTLAMKMKTVNRKESIDTEEKS</sequence>
<dbReference type="PROSITE" id="PS50893">
    <property type="entry name" value="ABC_TRANSPORTER_2"/>
    <property type="match status" value="1"/>
</dbReference>
<feature type="domain" description="ABC transporter" evidence="9">
    <location>
        <begin position="2"/>
        <end position="237"/>
    </location>
</feature>
<evidence type="ECO:0000313" key="10">
    <source>
        <dbReference type="EMBL" id="MDH8679710.1"/>
    </source>
</evidence>
<dbReference type="InterPro" id="IPR027417">
    <property type="entry name" value="P-loop_NTPase"/>
</dbReference>
<dbReference type="InterPro" id="IPR050095">
    <property type="entry name" value="ECF_ABC_transporter_ATP-bd"/>
</dbReference>
<dbReference type="GO" id="GO:0005524">
    <property type="term" value="F:ATP binding"/>
    <property type="evidence" value="ECO:0007669"/>
    <property type="project" value="UniProtKB-KW"/>
</dbReference>
<evidence type="ECO:0000259" key="9">
    <source>
        <dbReference type="PROSITE" id="PS50893"/>
    </source>
</evidence>
<evidence type="ECO:0000256" key="5">
    <source>
        <dbReference type="ARBA" id="ARBA00022741"/>
    </source>
</evidence>
<keyword evidence="4" id="KW-1003">Cell membrane</keyword>
<comment type="caution">
    <text evidence="10">The sequence shown here is derived from an EMBL/GenBank/DDBJ whole genome shotgun (WGS) entry which is preliminary data.</text>
</comment>
<keyword evidence="5" id="KW-0547">Nucleotide-binding</keyword>
<gene>
    <name evidence="10" type="ORF">QE109_16245</name>
</gene>
<keyword evidence="6 10" id="KW-0067">ATP-binding</keyword>
<reference evidence="10 11" key="1">
    <citation type="submission" date="2023-04" db="EMBL/GenBank/DDBJ databases">
        <title>Fusibacter bizertensis strain WBS, isolated from littoral bottom sediments of the Arctic seas - biochemical and genomic analysis.</title>
        <authorList>
            <person name="Brioukhanov A.L."/>
        </authorList>
    </citation>
    <scope>NUCLEOTIDE SEQUENCE [LARGE SCALE GENOMIC DNA]</scope>
    <source>
        <strain evidence="10 11">WBS</strain>
    </source>
</reference>
<keyword evidence="8" id="KW-0472">Membrane</keyword>
<dbReference type="RefSeq" id="WP_281095605.1">
    <property type="nucleotide sequence ID" value="NZ_JARYZI010000015.1"/>
</dbReference>
<evidence type="ECO:0000256" key="2">
    <source>
        <dbReference type="ARBA" id="ARBA00005417"/>
    </source>
</evidence>
<dbReference type="PANTHER" id="PTHR43553:SF24">
    <property type="entry name" value="ENERGY-COUPLING FACTOR TRANSPORTER ATP-BINDING PROTEIN ECFA1"/>
    <property type="match status" value="1"/>
</dbReference>
<dbReference type="CDD" id="cd03225">
    <property type="entry name" value="ABC_cobalt_CbiO_domain1"/>
    <property type="match status" value="1"/>
</dbReference>
<evidence type="ECO:0000256" key="6">
    <source>
        <dbReference type="ARBA" id="ARBA00022840"/>
    </source>
</evidence>
<dbReference type="PANTHER" id="PTHR43553">
    <property type="entry name" value="HEAVY METAL TRANSPORTER"/>
    <property type="match status" value="1"/>
</dbReference>
<dbReference type="InterPro" id="IPR003593">
    <property type="entry name" value="AAA+_ATPase"/>
</dbReference>
<comment type="subcellular location">
    <subcellularLocation>
        <location evidence="1">Cell membrane</location>
        <topology evidence="1">Peripheral membrane protein</topology>
    </subcellularLocation>
</comment>
<evidence type="ECO:0000256" key="3">
    <source>
        <dbReference type="ARBA" id="ARBA00022448"/>
    </source>
</evidence>
<keyword evidence="3" id="KW-0813">Transport</keyword>
<dbReference type="EMBL" id="JARYZI010000015">
    <property type="protein sequence ID" value="MDH8679710.1"/>
    <property type="molecule type" value="Genomic_DNA"/>
</dbReference>
<organism evidence="10 11">
    <name type="scientific">Fusibacter bizertensis</name>
    <dbReference type="NCBI Taxonomy" id="1488331"/>
    <lineage>
        <taxon>Bacteria</taxon>
        <taxon>Bacillati</taxon>
        <taxon>Bacillota</taxon>
        <taxon>Clostridia</taxon>
        <taxon>Eubacteriales</taxon>
        <taxon>Eubacteriales Family XII. Incertae Sedis</taxon>
        <taxon>Fusibacter</taxon>
    </lineage>
</organism>
<evidence type="ECO:0000256" key="8">
    <source>
        <dbReference type="ARBA" id="ARBA00023136"/>
    </source>
</evidence>
<dbReference type="InterPro" id="IPR003439">
    <property type="entry name" value="ABC_transporter-like_ATP-bd"/>
</dbReference>
<evidence type="ECO:0000256" key="1">
    <source>
        <dbReference type="ARBA" id="ARBA00004202"/>
    </source>
</evidence>
<keyword evidence="11" id="KW-1185">Reference proteome</keyword>
<dbReference type="PROSITE" id="PS00211">
    <property type="entry name" value="ABC_TRANSPORTER_1"/>
    <property type="match status" value="1"/>
</dbReference>
<accession>A0ABT6NH00</accession>
<evidence type="ECO:0000256" key="7">
    <source>
        <dbReference type="ARBA" id="ARBA00022967"/>
    </source>
</evidence>
<keyword evidence="7" id="KW-1278">Translocase</keyword>
<dbReference type="SMART" id="SM00382">
    <property type="entry name" value="AAA"/>
    <property type="match status" value="1"/>
</dbReference>
<dbReference type="SUPFAM" id="SSF52540">
    <property type="entry name" value="P-loop containing nucleoside triphosphate hydrolases"/>
    <property type="match status" value="1"/>
</dbReference>
<dbReference type="Pfam" id="PF00005">
    <property type="entry name" value="ABC_tran"/>
    <property type="match status" value="1"/>
</dbReference>